<accession>A0A1J1I478</accession>
<organism evidence="1 2">
    <name type="scientific">Clunio marinus</name>
    <dbReference type="NCBI Taxonomy" id="568069"/>
    <lineage>
        <taxon>Eukaryota</taxon>
        <taxon>Metazoa</taxon>
        <taxon>Ecdysozoa</taxon>
        <taxon>Arthropoda</taxon>
        <taxon>Hexapoda</taxon>
        <taxon>Insecta</taxon>
        <taxon>Pterygota</taxon>
        <taxon>Neoptera</taxon>
        <taxon>Endopterygota</taxon>
        <taxon>Diptera</taxon>
        <taxon>Nematocera</taxon>
        <taxon>Chironomoidea</taxon>
        <taxon>Chironomidae</taxon>
        <taxon>Clunio</taxon>
    </lineage>
</organism>
<dbReference type="Proteomes" id="UP000183832">
    <property type="component" value="Unassembled WGS sequence"/>
</dbReference>
<proteinExistence type="predicted"/>
<dbReference type="AlphaFoldDB" id="A0A1J1I478"/>
<name>A0A1J1I478_9DIPT</name>
<protein>
    <submittedName>
        <fullName evidence="1">CLUMA_CG008063, isoform A</fullName>
    </submittedName>
</protein>
<sequence>MRFRVLNWNFRLSNSSHFQPEISQSNVRTLELPPGTPFHSQISLYLQSCFVDNLKHEFMLSAGLMLKQDFQLMITCPYK</sequence>
<evidence type="ECO:0000313" key="2">
    <source>
        <dbReference type="Proteomes" id="UP000183832"/>
    </source>
</evidence>
<evidence type="ECO:0000313" key="1">
    <source>
        <dbReference type="EMBL" id="CRK94562.1"/>
    </source>
</evidence>
<dbReference type="EMBL" id="CVRI01000039">
    <property type="protein sequence ID" value="CRK94562.1"/>
    <property type="molecule type" value="Genomic_DNA"/>
</dbReference>
<reference evidence="1 2" key="1">
    <citation type="submission" date="2015-04" db="EMBL/GenBank/DDBJ databases">
        <authorList>
            <person name="Syromyatnikov M.Y."/>
            <person name="Popov V.N."/>
        </authorList>
    </citation>
    <scope>NUCLEOTIDE SEQUENCE [LARGE SCALE GENOMIC DNA]</scope>
</reference>
<gene>
    <name evidence="1" type="ORF">CLUMA_CG008063</name>
</gene>
<keyword evidence="2" id="KW-1185">Reference proteome</keyword>